<dbReference type="GO" id="GO:1904047">
    <property type="term" value="F:S-adenosyl-L-methionine binding"/>
    <property type="evidence" value="ECO:0007669"/>
    <property type="project" value="TreeGrafter"/>
</dbReference>
<comment type="catalytic activity">
    <reaction evidence="6 7">
        <text>a 2'-deoxyadenosine in DNA + S-adenosyl-L-methionine = an N(6)-methyl-2'-deoxyadenosine in DNA + S-adenosyl-L-homocysteine + H(+)</text>
        <dbReference type="Rhea" id="RHEA:15197"/>
        <dbReference type="Rhea" id="RHEA-COMP:12418"/>
        <dbReference type="Rhea" id="RHEA-COMP:12419"/>
        <dbReference type="ChEBI" id="CHEBI:15378"/>
        <dbReference type="ChEBI" id="CHEBI:57856"/>
        <dbReference type="ChEBI" id="CHEBI:59789"/>
        <dbReference type="ChEBI" id="CHEBI:90615"/>
        <dbReference type="ChEBI" id="CHEBI:90616"/>
        <dbReference type="EC" id="2.1.1.72"/>
    </reaction>
</comment>
<keyword evidence="5 7" id="KW-0949">S-adenosyl-L-methionine</keyword>
<dbReference type="AlphaFoldDB" id="S3W1H2"/>
<evidence type="ECO:0000256" key="5">
    <source>
        <dbReference type="ARBA" id="ARBA00022691"/>
    </source>
</evidence>
<dbReference type="GO" id="GO:0009007">
    <property type="term" value="F:site-specific DNA-methyltransferase (adenine-specific) activity"/>
    <property type="evidence" value="ECO:0007669"/>
    <property type="project" value="UniProtKB-UniRule"/>
</dbReference>
<sequence>MDKIFVPPIKCQGIKTKLVPWIKESIPFHFKARWIEPFMGSGVVGFNTANKDAIFADVNPYSIEFYNALKFKKITPNKAKDFLSKEGENLFKKGEKYYYYIRDRFNRDHNPLDFLFLSRSCFNGLMRFNKAGEFNVPFCRKPERFSKAYITKIVNQIEYVYSKLQTTNWEFISLSFHDLIIKAKENDLIYCDPPYLGRHVDYYNSWGIEEEQELAGLLKKTKARFILSTWLKNDFRVNEAISLLWGEHNIITKSHYYHVGGKIENRNPVVEALITNFDLVSYPKRETVKELSLAYL</sequence>
<dbReference type="InterPro" id="IPR029063">
    <property type="entry name" value="SAM-dependent_MTases_sf"/>
</dbReference>
<dbReference type="InterPro" id="IPR002052">
    <property type="entry name" value="DNA_methylase_N6_adenine_CS"/>
</dbReference>
<dbReference type="GO" id="GO:0043565">
    <property type="term" value="F:sequence-specific DNA binding"/>
    <property type="evidence" value="ECO:0007669"/>
    <property type="project" value="TreeGrafter"/>
</dbReference>
<organism evidence="8 9">
    <name type="scientific">Leptospira fainei serovar Hurstbridge str. BUT 6</name>
    <dbReference type="NCBI Taxonomy" id="1193011"/>
    <lineage>
        <taxon>Bacteria</taxon>
        <taxon>Pseudomonadati</taxon>
        <taxon>Spirochaetota</taxon>
        <taxon>Spirochaetia</taxon>
        <taxon>Leptospirales</taxon>
        <taxon>Leptospiraceae</taxon>
        <taxon>Leptospira</taxon>
    </lineage>
</organism>
<proteinExistence type="inferred from homology"/>
<protein>
    <recommendedName>
        <fullName evidence="2 7">Site-specific DNA-methyltransferase (adenine-specific)</fullName>
        <ecNumber evidence="2 7">2.1.1.72</ecNumber>
    </recommendedName>
</protein>
<evidence type="ECO:0000256" key="1">
    <source>
        <dbReference type="ARBA" id="ARBA00006594"/>
    </source>
</evidence>
<dbReference type="EC" id="2.1.1.72" evidence="2 7"/>
<dbReference type="GO" id="GO:0032259">
    <property type="term" value="P:methylation"/>
    <property type="evidence" value="ECO:0007669"/>
    <property type="project" value="UniProtKB-KW"/>
</dbReference>
<evidence type="ECO:0000256" key="3">
    <source>
        <dbReference type="ARBA" id="ARBA00022603"/>
    </source>
</evidence>
<dbReference type="Gene3D" id="1.10.1020.10">
    <property type="entry name" value="Adenine-specific Methyltransferase, Domain 2"/>
    <property type="match status" value="1"/>
</dbReference>
<dbReference type="PANTHER" id="PTHR30481">
    <property type="entry name" value="DNA ADENINE METHYLASE"/>
    <property type="match status" value="1"/>
</dbReference>
<evidence type="ECO:0000313" key="8">
    <source>
        <dbReference type="EMBL" id="EPG74147.1"/>
    </source>
</evidence>
<dbReference type="GO" id="GO:0006298">
    <property type="term" value="P:mismatch repair"/>
    <property type="evidence" value="ECO:0007669"/>
    <property type="project" value="TreeGrafter"/>
</dbReference>
<dbReference type="Gene3D" id="3.40.50.150">
    <property type="entry name" value="Vaccinia Virus protein VP39"/>
    <property type="match status" value="1"/>
</dbReference>
<evidence type="ECO:0000256" key="7">
    <source>
        <dbReference type="RuleBase" id="RU361257"/>
    </source>
</evidence>
<dbReference type="PIRSF" id="PIRSF000398">
    <property type="entry name" value="M_m6A_EcoRV"/>
    <property type="match status" value="1"/>
</dbReference>
<dbReference type="STRING" id="1193011.LEP1GSC058_3423"/>
<dbReference type="InterPro" id="IPR012263">
    <property type="entry name" value="M_m6A_EcoRV"/>
</dbReference>
<evidence type="ECO:0000256" key="6">
    <source>
        <dbReference type="ARBA" id="ARBA00047942"/>
    </source>
</evidence>
<comment type="caution">
    <text evidence="8">The sequence shown here is derived from an EMBL/GenBank/DDBJ whole genome shotgun (WGS) entry which is preliminary data.</text>
</comment>
<dbReference type="GO" id="GO:0009307">
    <property type="term" value="P:DNA restriction-modification system"/>
    <property type="evidence" value="ECO:0007669"/>
    <property type="project" value="InterPro"/>
</dbReference>
<dbReference type="Pfam" id="PF02086">
    <property type="entry name" value="MethyltransfD12"/>
    <property type="match status" value="1"/>
</dbReference>
<dbReference type="EMBL" id="AKWZ02000010">
    <property type="protein sequence ID" value="EPG74147.1"/>
    <property type="molecule type" value="Genomic_DNA"/>
</dbReference>
<keyword evidence="4 7" id="KW-0808">Transferase</keyword>
<comment type="similarity">
    <text evidence="1 7">Belongs to the N(4)/N(6)-methyltransferase family.</text>
</comment>
<evidence type="ECO:0000256" key="2">
    <source>
        <dbReference type="ARBA" id="ARBA00011900"/>
    </source>
</evidence>
<name>S3W1H2_9LEPT</name>
<reference evidence="8" key="1">
    <citation type="submission" date="2013-04" db="EMBL/GenBank/DDBJ databases">
        <authorList>
            <person name="Harkins D.M."/>
            <person name="Durkin A.S."/>
            <person name="Selengut J.D."/>
            <person name="Sanka R."/>
            <person name="DePew J."/>
            <person name="Purushe J."/>
            <person name="Ahmed A."/>
            <person name="van der Linden H."/>
            <person name="Goris M.G.A."/>
            <person name="Hartskeerl R.A."/>
            <person name="Vinetz J.M."/>
            <person name="Sutton G.G."/>
            <person name="Nelson W.C."/>
            <person name="Fouts D.E."/>
        </authorList>
    </citation>
    <scope>NUCLEOTIDE SEQUENCE [LARGE SCALE GENOMIC DNA]</scope>
    <source>
        <strain evidence="8">BUT 6</strain>
    </source>
</reference>
<evidence type="ECO:0000313" key="9">
    <source>
        <dbReference type="Proteomes" id="UP000014540"/>
    </source>
</evidence>
<dbReference type="RefSeq" id="WP_016550606.1">
    <property type="nucleotide sequence ID" value="NZ_AKWZ02000010.1"/>
</dbReference>
<dbReference type="InterPro" id="IPR023095">
    <property type="entry name" value="Ade_MeTrfase_dom_2"/>
</dbReference>
<dbReference type="PROSITE" id="PS00092">
    <property type="entry name" value="N6_MTASE"/>
    <property type="match status" value="1"/>
</dbReference>
<dbReference type="NCBIfam" id="TIGR00571">
    <property type="entry name" value="dam"/>
    <property type="match status" value="1"/>
</dbReference>
<keyword evidence="3 7" id="KW-0489">Methyltransferase</keyword>
<dbReference type="InterPro" id="IPR012327">
    <property type="entry name" value="MeTrfase_D12"/>
</dbReference>
<dbReference type="OrthoDB" id="9805629at2"/>
<dbReference type="Proteomes" id="UP000014540">
    <property type="component" value="Unassembled WGS sequence"/>
</dbReference>
<dbReference type="PRINTS" id="PR00505">
    <property type="entry name" value="D12N6MTFRASE"/>
</dbReference>
<accession>S3W1H2</accession>
<keyword evidence="9" id="KW-1185">Reference proteome</keyword>
<evidence type="ECO:0000256" key="4">
    <source>
        <dbReference type="ARBA" id="ARBA00022679"/>
    </source>
</evidence>
<dbReference type="PANTHER" id="PTHR30481:SF3">
    <property type="entry name" value="DNA ADENINE METHYLASE"/>
    <property type="match status" value="1"/>
</dbReference>
<gene>
    <name evidence="8" type="primary">dam</name>
    <name evidence="8" type="ORF">LEP1GSC058_3423</name>
</gene>
<dbReference type="SUPFAM" id="SSF53335">
    <property type="entry name" value="S-adenosyl-L-methionine-dependent methyltransferases"/>
    <property type="match status" value="1"/>
</dbReference>